<name>A0A835JCG6_9ROSI</name>
<dbReference type="Proteomes" id="UP000657918">
    <property type="component" value="Unassembled WGS sequence"/>
</dbReference>
<dbReference type="OrthoDB" id="1817786at2759"/>
<accession>A0A835JCG6</accession>
<dbReference type="AlphaFoldDB" id="A0A835JCG6"/>
<comment type="caution">
    <text evidence="2">The sequence shown here is derived from an EMBL/GenBank/DDBJ whole genome shotgun (WGS) entry which is preliminary data.</text>
</comment>
<protein>
    <submittedName>
        <fullName evidence="2">Uncharacterized protein</fullName>
    </submittedName>
</protein>
<reference evidence="2 3" key="1">
    <citation type="submission" date="2020-10" db="EMBL/GenBank/DDBJ databases">
        <title>Plant Genome Project.</title>
        <authorList>
            <person name="Zhang R.-G."/>
        </authorList>
    </citation>
    <scope>NUCLEOTIDE SEQUENCE [LARGE SCALE GENOMIC DNA]</scope>
    <source>
        <strain evidence="2">FAFU-HL-1</strain>
        <tissue evidence="2">Leaf</tissue>
    </source>
</reference>
<proteinExistence type="predicted"/>
<feature type="region of interest" description="Disordered" evidence="1">
    <location>
        <begin position="52"/>
        <end position="125"/>
    </location>
</feature>
<evidence type="ECO:0000256" key="1">
    <source>
        <dbReference type="SAM" id="MobiDB-lite"/>
    </source>
</evidence>
<gene>
    <name evidence="2" type="ORF">SADUNF_Sadunf14G0024900</name>
</gene>
<sequence>MIGSTAELGGVKGCASTLASNSRARIQDSELRRAVSIKIRFVPIVNSTRLTGGAPPPIQFRVPPQSPVMHLPLPDSSNMHPVLAQNRPDQPGGAWNWTDAPGTNVKPPSPRAAAPFPERVPGHKV</sequence>
<keyword evidence="3" id="KW-1185">Reference proteome</keyword>
<evidence type="ECO:0000313" key="2">
    <source>
        <dbReference type="EMBL" id="KAF9668642.1"/>
    </source>
</evidence>
<dbReference type="EMBL" id="JADGMS010000014">
    <property type="protein sequence ID" value="KAF9668642.1"/>
    <property type="molecule type" value="Genomic_DNA"/>
</dbReference>
<organism evidence="2 3">
    <name type="scientific">Salix dunnii</name>
    <dbReference type="NCBI Taxonomy" id="1413687"/>
    <lineage>
        <taxon>Eukaryota</taxon>
        <taxon>Viridiplantae</taxon>
        <taxon>Streptophyta</taxon>
        <taxon>Embryophyta</taxon>
        <taxon>Tracheophyta</taxon>
        <taxon>Spermatophyta</taxon>
        <taxon>Magnoliopsida</taxon>
        <taxon>eudicotyledons</taxon>
        <taxon>Gunneridae</taxon>
        <taxon>Pentapetalae</taxon>
        <taxon>rosids</taxon>
        <taxon>fabids</taxon>
        <taxon>Malpighiales</taxon>
        <taxon>Salicaceae</taxon>
        <taxon>Saliceae</taxon>
        <taxon>Salix</taxon>
    </lineage>
</organism>
<evidence type="ECO:0000313" key="3">
    <source>
        <dbReference type="Proteomes" id="UP000657918"/>
    </source>
</evidence>